<proteinExistence type="predicted"/>
<evidence type="ECO:0000256" key="2">
    <source>
        <dbReference type="SAM" id="Phobius"/>
    </source>
</evidence>
<feature type="transmembrane region" description="Helical" evidence="2">
    <location>
        <begin position="266"/>
        <end position="288"/>
    </location>
</feature>
<dbReference type="Gene3D" id="1.20.144.10">
    <property type="entry name" value="Phosphatidic acid phosphatase type 2/haloperoxidase"/>
    <property type="match status" value="1"/>
</dbReference>
<feature type="transmembrane region" description="Helical" evidence="2">
    <location>
        <begin position="183"/>
        <end position="202"/>
    </location>
</feature>
<organism evidence="4">
    <name type="scientific">Eucalyptus grandis</name>
    <name type="common">Flooded gum</name>
    <dbReference type="NCBI Taxonomy" id="71139"/>
    <lineage>
        <taxon>Eukaryota</taxon>
        <taxon>Viridiplantae</taxon>
        <taxon>Streptophyta</taxon>
        <taxon>Embryophyta</taxon>
        <taxon>Tracheophyta</taxon>
        <taxon>Spermatophyta</taxon>
        <taxon>Magnoliopsida</taxon>
        <taxon>eudicotyledons</taxon>
        <taxon>Gunneridae</taxon>
        <taxon>Pentapetalae</taxon>
        <taxon>rosids</taxon>
        <taxon>malvids</taxon>
        <taxon>Myrtales</taxon>
        <taxon>Myrtaceae</taxon>
        <taxon>Myrtoideae</taxon>
        <taxon>Eucalypteae</taxon>
        <taxon>Eucalyptus</taxon>
    </lineage>
</organism>
<sequence>MPCSVTTVRHPSFSALPKWSSSSKIKPLRRNPTLAFDFRRLRSIGHGGSGASVLGRGKGGVLSRGPMAETVRAASFGSGSGSGGGGGSGSGEDIRILEQEGFIDGSAGFAAGGLESTLNRLSKWLVAGVFGAIILLRHDGESLWAALGSVVNSMLSVVLKQILNQERPVSTLRSDPGMPSSHAMSIFFTVVFAIISVCEWFGVNEITLIIGGLILAFGLYLSWLRVSQQLHTISQVVVGAFLGLAFSALWFWSWSAFMLRAFESFLWVRIVVILCASCFCLGFLLYVIRYWLRDER</sequence>
<feature type="domain" description="Phosphatidic acid phosphatase type 2/haloperoxidase" evidence="3">
    <location>
        <begin position="142"/>
        <end position="251"/>
    </location>
</feature>
<dbReference type="OMA" id="VEATLNW"/>
<dbReference type="GO" id="GO:0008195">
    <property type="term" value="F:phosphatidate phosphatase activity"/>
    <property type="evidence" value="ECO:0000318"/>
    <property type="project" value="GO_Central"/>
</dbReference>
<feature type="transmembrane region" description="Helical" evidence="2">
    <location>
        <begin position="236"/>
        <end position="254"/>
    </location>
</feature>
<dbReference type="STRING" id="71139.A0A059B3X1"/>
<dbReference type="FunCoup" id="A0A059B3X1">
    <property type="interactions" value="408"/>
</dbReference>
<protein>
    <recommendedName>
        <fullName evidence="3">Phosphatidic acid phosphatase type 2/haloperoxidase domain-containing protein</fullName>
    </recommendedName>
</protein>
<reference evidence="4" key="1">
    <citation type="submission" date="2013-07" db="EMBL/GenBank/DDBJ databases">
        <title>The genome of Eucalyptus grandis.</title>
        <authorList>
            <person name="Schmutz J."/>
            <person name="Hayes R."/>
            <person name="Myburg A."/>
            <person name="Tuskan G."/>
            <person name="Grattapaglia D."/>
            <person name="Rokhsar D.S."/>
        </authorList>
    </citation>
    <scope>NUCLEOTIDE SEQUENCE</scope>
    <source>
        <tissue evidence="4">Leaf extractions</tissue>
    </source>
</reference>
<dbReference type="InterPro" id="IPR036938">
    <property type="entry name" value="PAP2/HPO_sf"/>
</dbReference>
<dbReference type="eggNOG" id="KOG3146">
    <property type="taxonomic scope" value="Eukaryota"/>
</dbReference>
<gene>
    <name evidence="4" type="ORF">EUGRSUZ_H03322</name>
</gene>
<keyword evidence="2" id="KW-0812">Transmembrane</keyword>
<dbReference type="GO" id="GO:0006651">
    <property type="term" value="P:diacylglycerol biosynthetic process"/>
    <property type="evidence" value="ECO:0000318"/>
    <property type="project" value="GO_Central"/>
</dbReference>
<accession>A0A059B3X1</accession>
<dbReference type="InParanoid" id="A0A059B3X1"/>
<evidence type="ECO:0000256" key="1">
    <source>
        <dbReference type="ARBA" id="ARBA00022801"/>
    </source>
</evidence>
<dbReference type="GO" id="GO:0009507">
    <property type="term" value="C:chloroplast"/>
    <property type="evidence" value="ECO:0000318"/>
    <property type="project" value="GO_Central"/>
</dbReference>
<evidence type="ECO:0000313" key="4">
    <source>
        <dbReference type="EMBL" id="KCW60596.1"/>
    </source>
</evidence>
<dbReference type="SUPFAM" id="SSF48317">
    <property type="entry name" value="Acid phosphatase/Vanadium-dependent haloperoxidase"/>
    <property type="match status" value="1"/>
</dbReference>
<dbReference type="OrthoDB" id="302705at2759"/>
<dbReference type="EMBL" id="KK198760">
    <property type="protein sequence ID" value="KCW60596.1"/>
    <property type="molecule type" value="Genomic_DNA"/>
</dbReference>
<evidence type="ECO:0000259" key="3">
    <source>
        <dbReference type="SMART" id="SM00014"/>
    </source>
</evidence>
<dbReference type="Gramene" id="KCW60596">
    <property type="protein sequence ID" value="KCW60596"/>
    <property type="gene ID" value="EUGRSUZ_H03322"/>
</dbReference>
<keyword evidence="1" id="KW-0378">Hydrolase</keyword>
<dbReference type="PANTHER" id="PTHR11247:SF40">
    <property type="entry name" value="LIPID PHOSPHATE PHOSPHATASE EPSILON 1, CHLOROPLASTIC"/>
    <property type="match status" value="1"/>
</dbReference>
<keyword evidence="2" id="KW-1133">Transmembrane helix</keyword>
<dbReference type="SMART" id="SM00014">
    <property type="entry name" value="acidPPc"/>
    <property type="match status" value="1"/>
</dbReference>
<dbReference type="AlphaFoldDB" id="A0A059B3X1"/>
<feature type="transmembrane region" description="Helical" evidence="2">
    <location>
        <begin position="208"/>
        <end position="224"/>
    </location>
</feature>
<dbReference type="PANTHER" id="PTHR11247">
    <property type="entry name" value="PALMITOYL-PROTEIN THIOESTERASE/DOLICHYLDIPHOSPHATASE 1"/>
    <property type="match status" value="1"/>
</dbReference>
<keyword evidence="2" id="KW-0472">Membrane</keyword>
<dbReference type="Pfam" id="PF01569">
    <property type="entry name" value="PAP2"/>
    <property type="match status" value="1"/>
</dbReference>
<name>A0A059B3X1_EUCGR</name>
<dbReference type="InterPro" id="IPR000326">
    <property type="entry name" value="PAP2/HPO"/>
</dbReference>
<dbReference type="KEGG" id="egr:104414698"/>